<evidence type="ECO:0000256" key="7">
    <source>
        <dbReference type="PROSITE-ProRule" id="PRU00339"/>
    </source>
</evidence>
<dbReference type="Gene3D" id="1.10.10.10">
    <property type="entry name" value="Winged helix-like DNA-binding domain superfamily/Winged helix DNA-binding domain"/>
    <property type="match status" value="1"/>
</dbReference>
<dbReference type="GO" id="GO:0006355">
    <property type="term" value="P:regulation of DNA-templated transcription"/>
    <property type="evidence" value="ECO:0007669"/>
    <property type="project" value="InterPro"/>
</dbReference>
<name>A0A926KT07_9BACL</name>
<dbReference type="InterPro" id="IPR011006">
    <property type="entry name" value="CheY-like_superfamily"/>
</dbReference>
<dbReference type="PANTHER" id="PTHR35807">
    <property type="entry name" value="TRANSCRIPTIONAL REGULATOR REDD-RELATED"/>
    <property type="match status" value="1"/>
</dbReference>
<dbReference type="SMART" id="SM01043">
    <property type="entry name" value="BTAD"/>
    <property type="match status" value="1"/>
</dbReference>
<keyword evidence="4" id="KW-0238">DNA-binding</keyword>
<dbReference type="SUPFAM" id="SSF46894">
    <property type="entry name" value="C-terminal effector domain of the bipartite response regulators"/>
    <property type="match status" value="1"/>
</dbReference>
<feature type="modified residue" description="4-aspartylphosphate" evidence="6">
    <location>
        <position position="55"/>
    </location>
</feature>
<keyword evidence="7" id="KW-0802">TPR repeat</keyword>
<dbReference type="EMBL" id="JACVVD010000012">
    <property type="protein sequence ID" value="MBD0383612.1"/>
    <property type="molecule type" value="Genomic_DNA"/>
</dbReference>
<organism evidence="9 10">
    <name type="scientific">Paenibacillus sedimenti</name>
    <dbReference type="NCBI Taxonomy" id="2770274"/>
    <lineage>
        <taxon>Bacteria</taxon>
        <taxon>Bacillati</taxon>
        <taxon>Bacillota</taxon>
        <taxon>Bacilli</taxon>
        <taxon>Bacillales</taxon>
        <taxon>Paenibacillaceae</taxon>
        <taxon>Paenibacillus</taxon>
    </lineage>
</organism>
<dbReference type="InterPro" id="IPR005158">
    <property type="entry name" value="BTAD"/>
</dbReference>
<dbReference type="AlphaFoldDB" id="A0A926KT07"/>
<evidence type="ECO:0000256" key="6">
    <source>
        <dbReference type="PROSITE-ProRule" id="PRU00169"/>
    </source>
</evidence>
<keyword evidence="10" id="KW-1185">Reference proteome</keyword>
<dbReference type="Gene3D" id="3.40.50.2300">
    <property type="match status" value="1"/>
</dbReference>
<sequence>MNMKAILVDDEWLALRKLEKMLASYDDIDLIGSYTHSPQALEQISLQQPDVVFLDINMPELNGLQAILRIHEVAPSTAVVFITAYDNHAYEAFELNAFDYIMKPVQHERLAKTIQRLQKHCELLHKANPTPDAPLIFHCMGTMQIQVRNHQPEKLAWRTIKIKELFAYLFHQRGQVVSKAALLELLWPDQSERNGLSSLQTSIYRIRRQLAKYETLNSDTLKSESFISIQYTEYGYVMDMPQVPIDIYEWERKIGLLKPISLQNVSRYSQLIDEYRGHFLGEDNYAWAEIERQRIKAIWIHHVQLLGQFYIGQGMFAESLRIYHKAQQLDPLSTDICLALMKLYDKLNDRASVETQFHVYKNLLYKELAVHPNDKISAWYHEWNLLRNSNVFVLVSKG</sequence>
<keyword evidence="2" id="KW-0902">Two-component regulatory system</keyword>
<evidence type="ECO:0000256" key="2">
    <source>
        <dbReference type="ARBA" id="ARBA00023012"/>
    </source>
</evidence>
<proteinExistence type="inferred from homology"/>
<evidence type="ECO:0000259" key="8">
    <source>
        <dbReference type="PROSITE" id="PS50110"/>
    </source>
</evidence>
<dbReference type="InterPro" id="IPR019734">
    <property type="entry name" value="TPR_rpt"/>
</dbReference>
<feature type="repeat" description="TPR" evidence="7">
    <location>
        <begin position="300"/>
        <end position="333"/>
    </location>
</feature>
<dbReference type="InterPro" id="IPR016032">
    <property type="entry name" value="Sig_transdc_resp-reg_C-effctor"/>
</dbReference>
<comment type="caution">
    <text evidence="9">The sequence shown here is derived from an EMBL/GenBank/DDBJ whole genome shotgun (WGS) entry which is preliminary data.</text>
</comment>
<dbReference type="RefSeq" id="WP_188177402.1">
    <property type="nucleotide sequence ID" value="NZ_JACVVD010000012.1"/>
</dbReference>
<dbReference type="GO" id="GO:0000160">
    <property type="term" value="P:phosphorelay signal transduction system"/>
    <property type="evidence" value="ECO:0007669"/>
    <property type="project" value="UniProtKB-KW"/>
</dbReference>
<dbReference type="InterPro" id="IPR011990">
    <property type="entry name" value="TPR-like_helical_dom_sf"/>
</dbReference>
<keyword evidence="5" id="KW-0804">Transcription</keyword>
<dbReference type="SMART" id="SM00448">
    <property type="entry name" value="REC"/>
    <property type="match status" value="1"/>
</dbReference>
<evidence type="ECO:0000256" key="5">
    <source>
        <dbReference type="ARBA" id="ARBA00023163"/>
    </source>
</evidence>
<evidence type="ECO:0000256" key="4">
    <source>
        <dbReference type="ARBA" id="ARBA00023125"/>
    </source>
</evidence>
<dbReference type="Gene3D" id="1.25.40.10">
    <property type="entry name" value="Tetratricopeptide repeat domain"/>
    <property type="match status" value="1"/>
</dbReference>
<evidence type="ECO:0000256" key="3">
    <source>
        <dbReference type="ARBA" id="ARBA00023015"/>
    </source>
</evidence>
<dbReference type="Proteomes" id="UP000650466">
    <property type="component" value="Unassembled WGS sequence"/>
</dbReference>
<dbReference type="SUPFAM" id="SSF48452">
    <property type="entry name" value="TPR-like"/>
    <property type="match status" value="1"/>
</dbReference>
<gene>
    <name evidence="9" type="ORF">ICC18_26380</name>
</gene>
<dbReference type="InterPro" id="IPR051677">
    <property type="entry name" value="AfsR-DnrI-RedD_regulator"/>
</dbReference>
<dbReference type="InterPro" id="IPR036388">
    <property type="entry name" value="WH-like_DNA-bd_sf"/>
</dbReference>
<comment type="similarity">
    <text evidence="1">Belongs to the AfsR/DnrI/RedD regulatory family.</text>
</comment>
<accession>A0A926KT07</accession>
<dbReference type="Pfam" id="PF00072">
    <property type="entry name" value="Response_reg"/>
    <property type="match status" value="1"/>
</dbReference>
<reference evidence="9" key="1">
    <citation type="submission" date="2020-09" db="EMBL/GenBank/DDBJ databases">
        <title>Draft Genome Sequence of Paenibacillus sp. WST5.</title>
        <authorList>
            <person name="Bao Z."/>
        </authorList>
    </citation>
    <scope>NUCLEOTIDE SEQUENCE</scope>
    <source>
        <strain evidence="9">WST5</strain>
    </source>
</reference>
<dbReference type="SUPFAM" id="SSF52172">
    <property type="entry name" value="CheY-like"/>
    <property type="match status" value="1"/>
</dbReference>
<keyword evidence="6" id="KW-0597">Phosphoprotein</keyword>
<keyword evidence="3" id="KW-0805">Transcription regulation</keyword>
<evidence type="ECO:0000313" key="10">
    <source>
        <dbReference type="Proteomes" id="UP000650466"/>
    </source>
</evidence>
<dbReference type="PROSITE" id="PS50110">
    <property type="entry name" value="RESPONSE_REGULATORY"/>
    <property type="match status" value="1"/>
</dbReference>
<evidence type="ECO:0000256" key="1">
    <source>
        <dbReference type="ARBA" id="ARBA00005820"/>
    </source>
</evidence>
<dbReference type="Pfam" id="PF00486">
    <property type="entry name" value="Trans_reg_C"/>
    <property type="match status" value="1"/>
</dbReference>
<dbReference type="GO" id="GO:0003677">
    <property type="term" value="F:DNA binding"/>
    <property type="evidence" value="ECO:0007669"/>
    <property type="project" value="UniProtKB-KW"/>
</dbReference>
<dbReference type="InterPro" id="IPR001867">
    <property type="entry name" value="OmpR/PhoB-type_DNA-bd"/>
</dbReference>
<dbReference type="PROSITE" id="PS50005">
    <property type="entry name" value="TPR"/>
    <property type="match status" value="1"/>
</dbReference>
<protein>
    <submittedName>
        <fullName evidence="9">Response regulator</fullName>
    </submittedName>
</protein>
<feature type="domain" description="Response regulatory" evidence="8">
    <location>
        <begin position="4"/>
        <end position="118"/>
    </location>
</feature>
<dbReference type="Pfam" id="PF03704">
    <property type="entry name" value="BTAD"/>
    <property type="match status" value="1"/>
</dbReference>
<evidence type="ECO:0000313" key="9">
    <source>
        <dbReference type="EMBL" id="MBD0383612.1"/>
    </source>
</evidence>
<dbReference type="InterPro" id="IPR001789">
    <property type="entry name" value="Sig_transdc_resp-reg_receiver"/>
</dbReference>